<name>A0A2P5CZX7_PARAD</name>
<accession>A0A2P5CZX7</accession>
<gene>
    <name evidence="1" type="ORF">PanWU01x14_109570</name>
</gene>
<proteinExistence type="predicted"/>
<keyword evidence="2" id="KW-1185">Reference proteome</keyword>
<organism evidence="1 2">
    <name type="scientific">Parasponia andersonii</name>
    <name type="common">Sponia andersonii</name>
    <dbReference type="NCBI Taxonomy" id="3476"/>
    <lineage>
        <taxon>Eukaryota</taxon>
        <taxon>Viridiplantae</taxon>
        <taxon>Streptophyta</taxon>
        <taxon>Embryophyta</taxon>
        <taxon>Tracheophyta</taxon>
        <taxon>Spermatophyta</taxon>
        <taxon>Magnoliopsida</taxon>
        <taxon>eudicotyledons</taxon>
        <taxon>Gunneridae</taxon>
        <taxon>Pentapetalae</taxon>
        <taxon>rosids</taxon>
        <taxon>fabids</taxon>
        <taxon>Rosales</taxon>
        <taxon>Cannabaceae</taxon>
        <taxon>Parasponia</taxon>
    </lineage>
</organism>
<evidence type="ECO:0000313" key="2">
    <source>
        <dbReference type="Proteomes" id="UP000237105"/>
    </source>
</evidence>
<comment type="caution">
    <text evidence="1">The sequence shown here is derived from an EMBL/GenBank/DDBJ whole genome shotgun (WGS) entry which is preliminary data.</text>
</comment>
<dbReference type="AlphaFoldDB" id="A0A2P5CZX7"/>
<evidence type="ECO:0000313" key="1">
    <source>
        <dbReference type="EMBL" id="PON66535.1"/>
    </source>
</evidence>
<sequence length="198" mass="22501">MSSRSSTVLGGKLGRCFTAIALLHVMKIRSSLPASVQTTINSRSRRIGESMEATTNLLLEHSILIKPALDTKGPTIVMSNLGVTMMMAEKKLKRIVAFRKLHRCSQEQYLRAIQFSHWPYLHPPYLKELEVVKGFNLVVSHDNIVAFIYGSRRQVRMMFHSHCIATGNENKILAINICPDNHKLSFKEVRKVHYGEKL</sequence>
<dbReference type="EMBL" id="JXTB01000079">
    <property type="protein sequence ID" value="PON66535.1"/>
    <property type="molecule type" value="Genomic_DNA"/>
</dbReference>
<protein>
    <submittedName>
        <fullName evidence="1">Uncharacterized protein</fullName>
    </submittedName>
</protein>
<reference evidence="2" key="1">
    <citation type="submission" date="2016-06" db="EMBL/GenBank/DDBJ databases">
        <title>Parallel loss of symbiosis genes in relatives of nitrogen-fixing non-legume Parasponia.</title>
        <authorList>
            <person name="Van Velzen R."/>
            <person name="Holmer R."/>
            <person name="Bu F."/>
            <person name="Rutten L."/>
            <person name="Van Zeijl A."/>
            <person name="Liu W."/>
            <person name="Santuari L."/>
            <person name="Cao Q."/>
            <person name="Sharma T."/>
            <person name="Shen D."/>
            <person name="Roswanjaya Y."/>
            <person name="Wardhani T."/>
            <person name="Kalhor M.S."/>
            <person name="Jansen J."/>
            <person name="Van den Hoogen J."/>
            <person name="Gungor B."/>
            <person name="Hartog M."/>
            <person name="Hontelez J."/>
            <person name="Verver J."/>
            <person name="Yang W.-C."/>
            <person name="Schijlen E."/>
            <person name="Repin R."/>
            <person name="Schilthuizen M."/>
            <person name="Schranz E."/>
            <person name="Heidstra R."/>
            <person name="Miyata K."/>
            <person name="Fedorova E."/>
            <person name="Kohlen W."/>
            <person name="Bisseling T."/>
            <person name="Smit S."/>
            <person name="Geurts R."/>
        </authorList>
    </citation>
    <scope>NUCLEOTIDE SEQUENCE [LARGE SCALE GENOMIC DNA]</scope>
    <source>
        <strain evidence="2">cv. WU1-14</strain>
    </source>
</reference>
<dbReference type="Proteomes" id="UP000237105">
    <property type="component" value="Unassembled WGS sequence"/>
</dbReference>